<feature type="compositionally biased region" description="Polar residues" evidence="5">
    <location>
        <begin position="631"/>
        <end position="645"/>
    </location>
</feature>
<comment type="subcellular location">
    <subcellularLocation>
        <location evidence="1">Membrane</location>
        <topology evidence="1">Single-pass membrane protein</topology>
    </subcellularLocation>
</comment>
<evidence type="ECO:0000256" key="4">
    <source>
        <dbReference type="ARBA" id="ARBA00023136"/>
    </source>
</evidence>
<dbReference type="GO" id="GO:0016020">
    <property type="term" value="C:membrane"/>
    <property type="evidence" value="ECO:0007669"/>
    <property type="project" value="UniProtKB-SubCell"/>
</dbReference>
<dbReference type="InterPro" id="IPR055409">
    <property type="entry name" value="Beta-prop_FAM234A_B"/>
</dbReference>
<reference evidence="8" key="1">
    <citation type="submission" date="2018-04" db="EMBL/GenBank/DDBJ databases">
        <authorList>
            <person name="Go L.Y."/>
            <person name="Mitchell J.A."/>
        </authorList>
    </citation>
    <scope>NUCLEOTIDE SEQUENCE</scope>
    <source>
        <tissue evidence="8">Whole organism</tissue>
    </source>
</reference>
<evidence type="ECO:0000256" key="5">
    <source>
        <dbReference type="SAM" id="MobiDB-lite"/>
    </source>
</evidence>
<evidence type="ECO:0000256" key="1">
    <source>
        <dbReference type="ARBA" id="ARBA00004167"/>
    </source>
</evidence>
<feature type="transmembrane region" description="Helical" evidence="6">
    <location>
        <begin position="78"/>
        <end position="102"/>
    </location>
</feature>
<dbReference type="OMA" id="IVPGHFN"/>
<accession>A0A336M4U2</accession>
<name>A0A336M4U2_CULSO</name>
<evidence type="ECO:0000256" key="6">
    <source>
        <dbReference type="SAM" id="Phobius"/>
    </source>
</evidence>
<dbReference type="InterPro" id="IPR045232">
    <property type="entry name" value="FAM234"/>
</dbReference>
<dbReference type="VEuPathDB" id="VectorBase:CSON012161"/>
<evidence type="ECO:0000313" key="8">
    <source>
        <dbReference type="EMBL" id="SSX04934.1"/>
    </source>
</evidence>
<feature type="region of interest" description="Disordered" evidence="5">
    <location>
        <begin position="791"/>
        <end position="811"/>
    </location>
</feature>
<evidence type="ECO:0000256" key="2">
    <source>
        <dbReference type="ARBA" id="ARBA00022692"/>
    </source>
</evidence>
<feature type="compositionally biased region" description="Basic and acidic residues" evidence="5">
    <location>
        <begin position="651"/>
        <end position="673"/>
    </location>
</feature>
<evidence type="ECO:0000259" key="7">
    <source>
        <dbReference type="Pfam" id="PF23727"/>
    </source>
</evidence>
<dbReference type="AlphaFoldDB" id="A0A336M4U2"/>
<keyword evidence="4 6" id="KW-0472">Membrane</keyword>
<evidence type="ECO:0000313" key="9">
    <source>
        <dbReference type="EMBL" id="SSX25296.1"/>
    </source>
</evidence>
<dbReference type="PANTHER" id="PTHR21419:SF30">
    <property type="entry name" value="IG-LIKE DOMAIN-CONTAINING PROTEIN"/>
    <property type="match status" value="1"/>
</dbReference>
<dbReference type="Pfam" id="PF23727">
    <property type="entry name" value="Beta-prop_FAM234A_B"/>
    <property type="match status" value="1"/>
</dbReference>
<protein>
    <submittedName>
        <fullName evidence="9">CSON012161 protein</fullName>
    </submittedName>
</protein>
<organism evidence="9">
    <name type="scientific">Culicoides sonorensis</name>
    <name type="common">Biting midge</name>
    <dbReference type="NCBI Taxonomy" id="179676"/>
    <lineage>
        <taxon>Eukaryota</taxon>
        <taxon>Metazoa</taxon>
        <taxon>Ecdysozoa</taxon>
        <taxon>Arthropoda</taxon>
        <taxon>Hexapoda</taxon>
        <taxon>Insecta</taxon>
        <taxon>Pterygota</taxon>
        <taxon>Neoptera</taxon>
        <taxon>Endopterygota</taxon>
        <taxon>Diptera</taxon>
        <taxon>Nematocera</taxon>
        <taxon>Chironomoidea</taxon>
        <taxon>Ceratopogonidae</taxon>
        <taxon>Ceratopogoninae</taxon>
        <taxon>Culicoides</taxon>
        <taxon>Monoculicoides</taxon>
    </lineage>
</organism>
<keyword evidence="3 6" id="KW-1133">Transmembrane helix</keyword>
<dbReference type="InterPro" id="IPR028994">
    <property type="entry name" value="Integrin_alpha_N"/>
</dbReference>
<proteinExistence type="predicted"/>
<dbReference type="PANTHER" id="PTHR21419">
    <property type="match status" value="1"/>
</dbReference>
<feature type="region of interest" description="Disordered" evidence="5">
    <location>
        <begin position="596"/>
        <end position="619"/>
    </location>
</feature>
<keyword evidence="2 6" id="KW-0812">Transmembrane</keyword>
<dbReference type="EMBL" id="UFQT01000559">
    <property type="protein sequence ID" value="SSX25296.1"/>
    <property type="molecule type" value="Genomic_DNA"/>
</dbReference>
<sequence length="986" mass="111248">MKGYSPSDKLVVRDSVDLSDISEVEDDVFIRDGRTCKLYEDTGLKRPLMPPRRKTNKGQKIIPIMKKRTRCWTCCEPFCYGLAAITILIALIFLAALILTMFPVPLQKIKIWLRKDLSFTSNYSSSFSNLFHITDSNKEVELIPCSQISVQTVWSKAIAKLSSETPVRKADLTNDGIDDVIIAYGIEEMTDGEELPKCKFAKTGLIDVCTGGVLAINGLTGATLWQKWTTHTIFSVFCSTDLNNDTNVDCVASGRGGLIIAIDGRNGNTIWESSDASDLQIITVATNNIDLYTINVIRDVNDDGVNDIVASHVEDNGSTSGSHIKLISGATGEKIRVIPAPNREEIFVPIQLLTDMDGSEFLLVLTGGQNSPGGIYKIPLFAMAKPLSQVNFGTIFRNPDSGFMVPAVIVDINGDKIDDIIVSDFNSTVYAFDGKSSTSIWTYSFQGSECLSSIVPGHYDHDNVTDFLVKYSTGPGFPIYFYSQTTILSGINGTPIVDVITDSGGPNSLLAGQSISQKFGGDLFLHWESVCDGVESYKDSYQFIPDSDLIQQSRADICQLRYNASTVLKLYGLSRHVEPPGVLLFSTTEARLQLNQTENKDKEPSRVVPIKHPKMKNLREEQLRRMKALQQNKETELNGNRSDPSPSEPEQDTKRTESSQKKDTKSKSNKQDLNETDNNETPKEKPKPFNDRNKFEMEMNEGGAYVPEPYQYVPTFDDKLLEREYKLKIPTPRLDDAMTDQIGDYEYGLPDDTDFPPIPKVPRHRYENRNRGVRSKNEKIMIQDSSIVKKNLNDRVNGNQQQPNGKQRPESLWDLELEKEEYEAYRFKRQFDKETIPESPLKLDVLPAISSTGVLLASLNMTKNSIDYVFVLNVRESEKYPPLLRKEDIDCVEEKMQGFRSYAETELRRLERTFFKQCLGKRLPFLQPPYQRFETEIVVTRIRIECKCSEDLDPAREKCSDLNPVGKQQWPEFMGKNKNGAYKSRR</sequence>
<reference evidence="9" key="2">
    <citation type="submission" date="2018-07" db="EMBL/GenBank/DDBJ databases">
        <authorList>
            <person name="Quirk P.G."/>
            <person name="Krulwich T.A."/>
        </authorList>
    </citation>
    <scope>NUCLEOTIDE SEQUENCE</scope>
</reference>
<feature type="compositionally biased region" description="Polar residues" evidence="5">
    <location>
        <begin position="791"/>
        <end position="805"/>
    </location>
</feature>
<dbReference type="EMBL" id="UFQS01000559">
    <property type="protein sequence ID" value="SSX04934.1"/>
    <property type="molecule type" value="Genomic_DNA"/>
</dbReference>
<feature type="compositionally biased region" description="Basic and acidic residues" evidence="5">
    <location>
        <begin position="680"/>
        <end position="693"/>
    </location>
</feature>
<dbReference type="SUPFAM" id="SSF69318">
    <property type="entry name" value="Integrin alpha N-terminal domain"/>
    <property type="match status" value="1"/>
</dbReference>
<evidence type="ECO:0000256" key="3">
    <source>
        <dbReference type="ARBA" id="ARBA00022989"/>
    </source>
</evidence>
<feature type="domain" description="FAM234A/B beta-propeller" evidence="7">
    <location>
        <begin position="170"/>
        <end position="366"/>
    </location>
</feature>
<feature type="region of interest" description="Disordered" evidence="5">
    <location>
        <begin position="631"/>
        <end position="693"/>
    </location>
</feature>
<gene>
    <name evidence="9" type="primary">CSON012161</name>
</gene>